<name>A0A371FEK8_MUCPR</name>
<evidence type="ECO:0000313" key="3">
    <source>
        <dbReference type="Proteomes" id="UP000257109"/>
    </source>
</evidence>
<reference evidence="2" key="1">
    <citation type="submission" date="2018-05" db="EMBL/GenBank/DDBJ databases">
        <title>Draft genome of Mucuna pruriens seed.</title>
        <authorList>
            <person name="Nnadi N.E."/>
            <person name="Vos R."/>
            <person name="Hasami M.H."/>
            <person name="Devisetty U.K."/>
            <person name="Aguiy J.C."/>
        </authorList>
    </citation>
    <scope>NUCLEOTIDE SEQUENCE [LARGE SCALE GENOMIC DNA]</scope>
    <source>
        <strain evidence="2">JCA_2017</strain>
    </source>
</reference>
<keyword evidence="3" id="KW-1185">Reference proteome</keyword>
<sequence length="90" mass="10728">MSQKERVREATRIERVRRDRRHGEEPKRIPINILKGKIPPFLGDRGLNYLDYNYMVKVKLITLGFEGYTLIWWNQIACDIRSLERAPIES</sequence>
<gene>
    <name evidence="2" type="ORF">CR513_43452</name>
</gene>
<proteinExistence type="predicted"/>
<organism evidence="2 3">
    <name type="scientific">Mucuna pruriens</name>
    <name type="common">Velvet bean</name>
    <name type="synonym">Dolichos pruriens</name>
    <dbReference type="NCBI Taxonomy" id="157652"/>
    <lineage>
        <taxon>Eukaryota</taxon>
        <taxon>Viridiplantae</taxon>
        <taxon>Streptophyta</taxon>
        <taxon>Embryophyta</taxon>
        <taxon>Tracheophyta</taxon>
        <taxon>Spermatophyta</taxon>
        <taxon>Magnoliopsida</taxon>
        <taxon>eudicotyledons</taxon>
        <taxon>Gunneridae</taxon>
        <taxon>Pentapetalae</taxon>
        <taxon>rosids</taxon>
        <taxon>fabids</taxon>
        <taxon>Fabales</taxon>
        <taxon>Fabaceae</taxon>
        <taxon>Papilionoideae</taxon>
        <taxon>50 kb inversion clade</taxon>
        <taxon>NPAAA clade</taxon>
        <taxon>indigoferoid/millettioid clade</taxon>
        <taxon>Phaseoleae</taxon>
        <taxon>Mucuna</taxon>
    </lineage>
</organism>
<feature type="region of interest" description="Disordered" evidence="1">
    <location>
        <begin position="1"/>
        <end position="22"/>
    </location>
</feature>
<feature type="non-terminal residue" evidence="2">
    <location>
        <position position="1"/>
    </location>
</feature>
<accession>A0A371FEK8</accession>
<dbReference type="OrthoDB" id="695705at2759"/>
<comment type="caution">
    <text evidence="2">The sequence shown here is derived from an EMBL/GenBank/DDBJ whole genome shotgun (WGS) entry which is preliminary data.</text>
</comment>
<protein>
    <submittedName>
        <fullName evidence="2">Uncharacterized protein</fullName>
    </submittedName>
</protein>
<dbReference type="AlphaFoldDB" id="A0A371FEK8"/>
<dbReference type="EMBL" id="QJKJ01009468">
    <property type="protein sequence ID" value="RDX76543.1"/>
    <property type="molecule type" value="Genomic_DNA"/>
</dbReference>
<evidence type="ECO:0000256" key="1">
    <source>
        <dbReference type="SAM" id="MobiDB-lite"/>
    </source>
</evidence>
<dbReference type="Proteomes" id="UP000257109">
    <property type="component" value="Unassembled WGS sequence"/>
</dbReference>
<evidence type="ECO:0000313" key="2">
    <source>
        <dbReference type="EMBL" id="RDX76543.1"/>
    </source>
</evidence>